<evidence type="ECO:0000259" key="9">
    <source>
        <dbReference type="Pfam" id="PF13614"/>
    </source>
</evidence>
<dbReference type="GO" id="GO:0005524">
    <property type="term" value="F:ATP binding"/>
    <property type="evidence" value="ECO:0007669"/>
    <property type="project" value="UniProtKB-KW"/>
</dbReference>
<dbReference type="PANTHER" id="PTHR32309">
    <property type="entry name" value="TYROSINE-PROTEIN KINASE"/>
    <property type="match status" value="1"/>
</dbReference>
<dbReference type="PATRIC" id="fig|157733.3.peg.498"/>
<evidence type="ECO:0000256" key="2">
    <source>
        <dbReference type="ARBA" id="ARBA00011903"/>
    </source>
</evidence>
<dbReference type="EMBL" id="LELK01000004">
    <property type="protein sequence ID" value="KMM37665.1"/>
    <property type="molecule type" value="Genomic_DNA"/>
</dbReference>
<dbReference type="GO" id="GO:0005886">
    <property type="term" value="C:plasma membrane"/>
    <property type="evidence" value="ECO:0007669"/>
    <property type="project" value="TreeGrafter"/>
</dbReference>
<comment type="catalytic activity">
    <reaction evidence="8">
        <text>L-tyrosyl-[protein] + ATP = O-phospho-L-tyrosyl-[protein] + ADP + H(+)</text>
        <dbReference type="Rhea" id="RHEA:10596"/>
        <dbReference type="Rhea" id="RHEA-COMP:10136"/>
        <dbReference type="Rhea" id="RHEA-COMP:20101"/>
        <dbReference type="ChEBI" id="CHEBI:15378"/>
        <dbReference type="ChEBI" id="CHEBI:30616"/>
        <dbReference type="ChEBI" id="CHEBI:46858"/>
        <dbReference type="ChEBI" id="CHEBI:61978"/>
        <dbReference type="ChEBI" id="CHEBI:456216"/>
        <dbReference type="EC" id="2.7.10.2"/>
    </reaction>
</comment>
<evidence type="ECO:0000256" key="4">
    <source>
        <dbReference type="ARBA" id="ARBA00022741"/>
    </source>
</evidence>
<evidence type="ECO:0000313" key="10">
    <source>
        <dbReference type="EMBL" id="KMM37665.1"/>
    </source>
</evidence>
<dbReference type="SUPFAM" id="SSF52540">
    <property type="entry name" value="P-loop containing nucleoside triphosphate hydrolases"/>
    <property type="match status" value="1"/>
</dbReference>
<dbReference type="InterPro" id="IPR005702">
    <property type="entry name" value="Wzc-like_C"/>
</dbReference>
<sequence>MKRNQMLVTHLNPKSPVAEQYRTIRTNIQFASINEQIQTYMVTSPMAGEGKTTTITNLAVVMAQQEKKVLIIDADTRKPSVHYAFQRNNIKGVTNVLTGQLSLKGAVIPTAVPNLDILASGPIPPNPSELLASPQMEQLLKEACRHYDIVLVDTPPVLIVSDAQIMANRCQGSILVVNSGKTESDSANQAKDALIHAKAKLLGVVLNRKNKRRDKTFYYYGRQ</sequence>
<evidence type="ECO:0000256" key="6">
    <source>
        <dbReference type="ARBA" id="ARBA00022840"/>
    </source>
</evidence>
<evidence type="ECO:0000256" key="1">
    <source>
        <dbReference type="ARBA" id="ARBA00007316"/>
    </source>
</evidence>
<evidence type="ECO:0000256" key="3">
    <source>
        <dbReference type="ARBA" id="ARBA00022679"/>
    </source>
</evidence>
<name>A0A0J6CWX1_9BACL</name>
<dbReference type="InterPro" id="IPR027417">
    <property type="entry name" value="P-loop_NTPase"/>
</dbReference>
<evidence type="ECO:0000256" key="8">
    <source>
        <dbReference type="ARBA" id="ARBA00051245"/>
    </source>
</evidence>
<keyword evidence="5" id="KW-0418">Kinase</keyword>
<dbReference type="Pfam" id="PF13614">
    <property type="entry name" value="AAA_31"/>
    <property type="match status" value="1"/>
</dbReference>
<proteinExistence type="inferred from homology"/>
<gene>
    <name evidence="10" type="ORF">AB986_12345</name>
</gene>
<feature type="domain" description="AAA" evidence="9">
    <location>
        <begin position="48"/>
        <end position="166"/>
    </location>
</feature>
<dbReference type="InterPro" id="IPR050445">
    <property type="entry name" value="Bact_polysacc_biosynth/exp"/>
</dbReference>
<keyword evidence="6" id="KW-0067">ATP-binding</keyword>
<evidence type="ECO:0000313" key="11">
    <source>
        <dbReference type="Proteomes" id="UP000035996"/>
    </source>
</evidence>
<dbReference type="AlphaFoldDB" id="A0A0J6CWX1"/>
<dbReference type="GO" id="GO:0004715">
    <property type="term" value="F:non-membrane spanning protein tyrosine kinase activity"/>
    <property type="evidence" value="ECO:0007669"/>
    <property type="project" value="UniProtKB-EC"/>
</dbReference>
<dbReference type="CDD" id="cd05387">
    <property type="entry name" value="BY-kinase"/>
    <property type="match status" value="1"/>
</dbReference>
<dbReference type="PANTHER" id="PTHR32309:SF13">
    <property type="entry name" value="FERRIC ENTEROBACTIN TRANSPORT PROTEIN FEPE"/>
    <property type="match status" value="1"/>
</dbReference>
<comment type="caution">
    <text evidence="10">The sequence shown here is derived from an EMBL/GenBank/DDBJ whole genome shotgun (WGS) entry which is preliminary data.</text>
</comment>
<keyword evidence="11" id="KW-1185">Reference proteome</keyword>
<organism evidence="10 11">
    <name type="scientific">Guptibacillus hwajinpoensis</name>
    <dbReference type="NCBI Taxonomy" id="208199"/>
    <lineage>
        <taxon>Bacteria</taxon>
        <taxon>Bacillati</taxon>
        <taxon>Bacillota</taxon>
        <taxon>Bacilli</taxon>
        <taxon>Bacillales</taxon>
        <taxon>Guptibacillaceae</taxon>
        <taxon>Guptibacillus</taxon>
    </lineage>
</organism>
<dbReference type="STRING" id="157733.AB986_12345"/>
<dbReference type="EC" id="2.7.10.2" evidence="2"/>
<evidence type="ECO:0000256" key="5">
    <source>
        <dbReference type="ARBA" id="ARBA00022777"/>
    </source>
</evidence>
<evidence type="ECO:0000256" key="7">
    <source>
        <dbReference type="ARBA" id="ARBA00023137"/>
    </source>
</evidence>
<dbReference type="InterPro" id="IPR025669">
    <property type="entry name" value="AAA_dom"/>
</dbReference>
<reference evidence="10" key="1">
    <citation type="submission" date="2015-06" db="EMBL/GenBank/DDBJ databases">
        <authorList>
            <person name="Liu B."/>
            <person name="Wang J."/>
            <person name="Zhu Y."/>
            <person name="Liu G."/>
            <person name="Chen Q."/>
            <person name="Zheng C."/>
            <person name="Che J."/>
            <person name="Ge C."/>
            <person name="Shi H."/>
            <person name="Pan Z."/>
            <person name="Liu X."/>
        </authorList>
    </citation>
    <scope>NUCLEOTIDE SEQUENCE [LARGE SCALE GENOMIC DNA]</scope>
    <source>
        <strain evidence="10">DSM 16346</strain>
    </source>
</reference>
<dbReference type="Gene3D" id="3.40.50.300">
    <property type="entry name" value="P-loop containing nucleotide triphosphate hydrolases"/>
    <property type="match status" value="1"/>
</dbReference>
<dbReference type="Proteomes" id="UP000035996">
    <property type="component" value="Unassembled WGS sequence"/>
</dbReference>
<dbReference type="NCBIfam" id="TIGR01007">
    <property type="entry name" value="eps_fam"/>
    <property type="match status" value="1"/>
</dbReference>
<comment type="similarity">
    <text evidence="1">Belongs to the CpsD/CapB family.</text>
</comment>
<accession>A0A0J6CWX1</accession>
<keyword evidence="4" id="KW-0547">Nucleotide-binding</keyword>
<dbReference type="GO" id="GO:0042802">
    <property type="term" value="F:identical protein binding"/>
    <property type="evidence" value="ECO:0007669"/>
    <property type="project" value="UniProtKB-ARBA"/>
</dbReference>
<keyword evidence="7" id="KW-0829">Tyrosine-protein kinase</keyword>
<keyword evidence="3" id="KW-0808">Transferase</keyword>
<protein>
    <recommendedName>
        <fullName evidence="2">non-specific protein-tyrosine kinase</fullName>
        <ecNumber evidence="2">2.7.10.2</ecNumber>
    </recommendedName>
</protein>
<dbReference type="OrthoDB" id="9794577at2"/>
<dbReference type="FunFam" id="3.40.50.300:FF:000527">
    <property type="entry name" value="Tyrosine-protein kinase etk"/>
    <property type="match status" value="1"/>
</dbReference>